<dbReference type="Pfam" id="PF05866">
    <property type="entry name" value="RusA"/>
    <property type="match status" value="1"/>
</dbReference>
<name>A0ABY1S6T3_CALBS</name>
<organism evidence="1 2">
    <name type="scientific">Caldicellulosiruptor bescii</name>
    <name type="common">Anaerocellum thermophilum</name>
    <dbReference type="NCBI Taxonomy" id="31899"/>
    <lineage>
        <taxon>Bacteria</taxon>
        <taxon>Bacillati</taxon>
        <taxon>Bacillota</taxon>
        <taxon>Bacillota incertae sedis</taxon>
        <taxon>Caldicellulosiruptorales</taxon>
        <taxon>Caldicellulosiruptoraceae</taxon>
        <taxon>Caldicellulosiruptor</taxon>
    </lineage>
</organism>
<dbReference type="SUPFAM" id="SSF103084">
    <property type="entry name" value="Holliday junction resolvase RusA"/>
    <property type="match status" value="1"/>
</dbReference>
<reference evidence="1 2" key="1">
    <citation type="submission" date="2017-05" db="EMBL/GenBank/DDBJ databases">
        <authorList>
            <person name="Varghese N."/>
            <person name="Submissions S."/>
        </authorList>
    </citation>
    <scope>NUCLEOTIDE SEQUENCE [LARGE SCALE GENOMIC DNA]</scope>
    <source>
        <strain evidence="1 2">MACB1020</strain>
    </source>
</reference>
<dbReference type="InterPro" id="IPR008822">
    <property type="entry name" value="Endonuclease_RusA-like"/>
</dbReference>
<sequence>MAYFKIEIQTKPVPKARPRLGANGRMYTPKETREFEELIGWTTRSVVRKPIEKPVKVNIDVYSKTRADFDNIAKAILDGLSGVAFIDDRQVVDLRIRKLTPVNCEKIVISIREARSVLKCKTSD</sequence>
<dbReference type="Gene3D" id="3.30.1330.70">
    <property type="entry name" value="Holliday junction resolvase RusA"/>
    <property type="match status" value="1"/>
</dbReference>
<keyword evidence="2" id="KW-1185">Reference proteome</keyword>
<dbReference type="GeneID" id="31773799"/>
<protein>
    <submittedName>
        <fullName evidence="1">Crossover junction endodeoxyribonuclease RusA</fullName>
    </submittedName>
</protein>
<accession>A0ABY1S6T3</accession>
<dbReference type="EMBL" id="FXXC01000001">
    <property type="protein sequence ID" value="SMR91689.1"/>
    <property type="molecule type" value="Genomic_DNA"/>
</dbReference>
<gene>
    <name evidence="1" type="ORF">SAMN05216240_0598</name>
</gene>
<proteinExistence type="predicted"/>
<evidence type="ECO:0000313" key="1">
    <source>
        <dbReference type="EMBL" id="SMR91689.1"/>
    </source>
</evidence>
<dbReference type="InterPro" id="IPR036614">
    <property type="entry name" value="RusA-like_sf"/>
</dbReference>
<evidence type="ECO:0000313" key="2">
    <source>
        <dbReference type="Proteomes" id="UP000196803"/>
    </source>
</evidence>
<comment type="caution">
    <text evidence="1">The sequence shown here is derived from an EMBL/GenBank/DDBJ whole genome shotgun (WGS) entry which is preliminary data.</text>
</comment>
<dbReference type="RefSeq" id="WP_015908763.1">
    <property type="nucleotide sequence ID" value="NZ_FUZJ01000001.1"/>
</dbReference>
<dbReference type="Proteomes" id="UP000196803">
    <property type="component" value="Unassembled WGS sequence"/>
</dbReference>